<evidence type="ECO:0000313" key="11">
    <source>
        <dbReference type="Proteomes" id="UP001589797"/>
    </source>
</evidence>
<proteinExistence type="inferred from homology"/>
<dbReference type="EC" id="2.5.1.41" evidence="9"/>
<evidence type="ECO:0000256" key="4">
    <source>
        <dbReference type="ARBA" id="ARBA00022842"/>
    </source>
</evidence>
<evidence type="ECO:0000256" key="8">
    <source>
        <dbReference type="ARBA" id="ARBA00047288"/>
    </source>
</evidence>
<evidence type="ECO:0000256" key="2">
    <source>
        <dbReference type="ARBA" id="ARBA00022679"/>
    </source>
</evidence>
<keyword evidence="4 9" id="KW-0460">Magnesium</keyword>
<evidence type="ECO:0000313" key="10">
    <source>
        <dbReference type="EMBL" id="MFC0264511.1"/>
    </source>
</evidence>
<evidence type="ECO:0000256" key="3">
    <source>
        <dbReference type="ARBA" id="ARBA00022723"/>
    </source>
</evidence>
<evidence type="ECO:0000256" key="1">
    <source>
        <dbReference type="ARBA" id="ARBA00022516"/>
    </source>
</evidence>
<keyword evidence="7 9" id="KW-1208">Phospholipid metabolism</keyword>
<comment type="catalytic activity">
    <reaction evidence="8 9">
        <text>sn-glycerol 1-phosphate + (2E,6E,10E)-geranylgeranyl diphosphate = sn-3-O-(geranylgeranyl)glycerol 1-phosphate + diphosphate</text>
        <dbReference type="Rhea" id="RHEA:23404"/>
        <dbReference type="ChEBI" id="CHEBI:33019"/>
        <dbReference type="ChEBI" id="CHEBI:57677"/>
        <dbReference type="ChEBI" id="CHEBI:57685"/>
        <dbReference type="ChEBI" id="CHEBI:58756"/>
        <dbReference type="EC" id="2.5.1.41"/>
    </reaction>
</comment>
<dbReference type="NCBIfam" id="TIGR01768">
    <property type="entry name" value="GGGP-family"/>
    <property type="match status" value="1"/>
</dbReference>
<feature type="binding site" evidence="9">
    <location>
        <begin position="207"/>
        <end position="208"/>
    </location>
    <ligand>
        <name>sn-glycerol 1-phosphate</name>
        <dbReference type="ChEBI" id="CHEBI:57685"/>
    </ligand>
</feature>
<dbReference type="NCBIfam" id="TIGR01769">
    <property type="entry name" value="GGGP"/>
    <property type="match status" value="1"/>
</dbReference>
<feature type="binding site" evidence="9">
    <location>
        <begin position="229"/>
        <end position="230"/>
    </location>
    <ligand>
        <name>sn-glycerol 1-phosphate</name>
        <dbReference type="ChEBI" id="CHEBI:57685"/>
    </ligand>
</feature>
<dbReference type="Pfam" id="PF01884">
    <property type="entry name" value="PcrB"/>
    <property type="match status" value="1"/>
</dbReference>
<dbReference type="InterPro" id="IPR010946">
    <property type="entry name" value="GGGP_synth"/>
</dbReference>
<comment type="similarity">
    <text evidence="9">Belongs to the GGGP/HepGP synthase family. Group II subfamily.</text>
</comment>
<dbReference type="Gene3D" id="3.20.20.390">
    <property type="entry name" value="FMN-linked oxidoreductases"/>
    <property type="match status" value="1"/>
</dbReference>
<keyword evidence="2 9" id="KW-0808">Transferase</keyword>
<protein>
    <recommendedName>
        <fullName evidence="9">Geranylgeranylglyceryl phosphate synthase</fullName>
        <shortName evidence="9">GGGP synthase</shortName>
        <shortName evidence="9">GGGPS</shortName>
        <ecNumber evidence="9">2.5.1.41</ecNumber>
    </recommendedName>
    <alternativeName>
        <fullName evidence="9">(S)-3-O-geranylgeranylglyceryl phosphate synthase</fullName>
    </alternativeName>
    <alternativeName>
        <fullName evidence="9">Phosphoglycerol geranylgeranyltransferase</fullName>
    </alternativeName>
</protein>
<feature type="binding site" evidence="9">
    <location>
        <position position="55"/>
    </location>
    <ligand>
        <name>Mg(2+)</name>
        <dbReference type="ChEBI" id="CHEBI:18420"/>
    </ligand>
</feature>
<dbReference type="HAMAP" id="MF_00112">
    <property type="entry name" value="GGGP_HepGP_synthase"/>
    <property type="match status" value="1"/>
</dbReference>
<gene>
    <name evidence="10" type="ORF">ACFFIP_17620</name>
</gene>
<organism evidence="10 11">
    <name type="scientific">Fontibacter flavus</name>
    <dbReference type="NCBI Taxonomy" id="654838"/>
    <lineage>
        <taxon>Bacteria</taxon>
        <taxon>Pseudomonadati</taxon>
        <taxon>Bacteroidota</taxon>
        <taxon>Cytophagia</taxon>
        <taxon>Cytophagales</taxon>
        <taxon>Cyclobacteriaceae</taxon>
        <taxon>Fontibacter</taxon>
    </lineage>
</organism>
<dbReference type="Proteomes" id="UP001589797">
    <property type="component" value="Unassembled WGS sequence"/>
</dbReference>
<keyword evidence="5 9" id="KW-0443">Lipid metabolism</keyword>
<comment type="function">
    <text evidence="9">Prenyltransferase that catalyzes the transfer of the geranylgeranyl moiety of geranylgeranyl diphosphate (GGPP) to the C3 hydroxyl of sn-glycerol-1-phosphate (G1P).</text>
</comment>
<dbReference type="SUPFAM" id="SSF51395">
    <property type="entry name" value="FMN-linked oxidoreductases"/>
    <property type="match status" value="1"/>
</dbReference>
<accession>A0ABV6FXN8</accession>
<evidence type="ECO:0000256" key="7">
    <source>
        <dbReference type="ARBA" id="ARBA00023264"/>
    </source>
</evidence>
<reference evidence="10 11" key="1">
    <citation type="submission" date="2024-09" db="EMBL/GenBank/DDBJ databases">
        <authorList>
            <person name="Sun Q."/>
            <person name="Mori K."/>
        </authorList>
    </citation>
    <scope>NUCLEOTIDE SEQUENCE [LARGE SCALE GENOMIC DNA]</scope>
    <source>
        <strain evidence="10 11">CCM 7650</strain>
    </source>
</reference>
<comment type="cofactor">
    <cofactor evidence="9">
        <name>Mg(2+)</name>
        <dbReference type="ChEBI" id="CHEBI:18420"/>
    </cofactor>
</comment>
<dbReference type="InterPro" id="IPR008205">
    <property type="entry name" value="GGGP_HepGP_synthase"/>
</dbReference>
<feature type="binding site" evidence="9">
    <location>
        <begin position="176"/>
        <end position="182"/>
    </location>
    <ligand>
        <name>sn-glycerol 1-phosphate</name>
        <dbReference type="ChEBI" id="CHEBI:57685"/>
    </ligand>
</feature>
<name>A0ABV6FXN8_9BACT</name>
<dbReference type="EMBL" id="JBHLWI010000057">
    <property type="protein sequence ID" value="MFC0264511.1"/>
    <property type="molecule type" value="Genomic_DNA"/>
</dbReference>
<comment type="caution">
    <text evidence="10">The sequence shown here is derived from an EMBL/GenBank/DDBJ whole genome shotgun (WGS) entry which is preliminary data.</text>
</comment>
<dbReference type="RefSeq" id="WP_382389068.1">
    <property type="nucleotide sequence ID" value="NZ_JBHLWI010000057.1"/>
</dbReference>
<dbReference type="NCBIfam" id="NF003198">
    <property type="entry name" value="PRK04169.1-2"/>
    <property type="match status" value="1"/>
</dbReference>
<keyword evidence="3 9" id="KW-0479">Metal-binding</keyword>
<evidence type="ECO:0000256" key="6">
    <source>
        <dbReference type="ARBA" id="ARBA00023209"/>
    </source>
</evidence>
<evidence type="ECO:0000256" key="9">
    <source>
        <dbReference type="HAMAP-Rule" id="MF_00112"/>
    </source>
</evidence>
<comment type="caution">
    <text evidence="9">Lacks conserved residue(s) required for the propagation of feature annotation.</text>
</comment>
<keyword evidence="6 9" id="KW-0594">Phospholipid biosynthesis</keyword>
<sequence>MRNDLSNRLKALALTGQKGVAWLIDPDDVISTEKFKSQLSTVEHLHLDFIFLGGSLIQENTVSMIIKNIKEALPEIPIILFPGNVIQFSPLADGILFLSLISGRNPDLLIGQHVSIAPLLEKSNLEILPTGYMLVDGGHTTSVHYISQTIPLPNHHPELSVATALAGSYLGLQYFYLDAGSGAPNPVSPEIIKAVKSKVKAPLIVGGGLNSLEKIKMAYQAGADLVVIGNGAEKSPTLLREVSAFLNTIKISAN</sequence>
<dbReference type="InterPro" id="IPR038597">
    <property type="entry name" value="GGGP/HepGP_synthase_sf"/>
</dbReference>
<keyword evidence="11" id="KW-1185">Reference proteome</keyword>
<evidence type="ECO:0000256" key="5">
    <source>
        <dbReference type="ARBA" id="ARBA00023098"/>
    </source>
</evidence>
<feature type="binding site" evidence="9">
    <location>
        <position position="25"/>
    </location>
    <ligand>
        <name>Mg(2+)</name>
        <dbReference type="ChEBI" id="CHEBI:18420"/>
    </ligand>
</feature>
<keyword evidence="1 9" id="KW-0444">Lipid biosynthesis</keyword>